<dbReference type="AlphaFoldDB" id="C3X7P0"/>
<evidence type="ECO:0000313" key="9">
    <source>
        <dbReference type="EMBL" id="EEO29216.1"/>
    </source>
</evidence>
<evidence type="ECO:0000256" key="1">
    <source>
        <dbReference type="ARBA" id="ARBA00004651"/>
    </source>
</evidence>
<feature type="transmembrane region" description="Helical" evidence="8">
    <location>
        <begin position="423"/>
        <end position="444"/>
    </location>
</feature>
<keyword evidence="10" id="KW-1185">Reference proteome</keyword>
<dbReference type="PANTHER" id="PTHR42770">
    <property type="entry name" value="AMINO ACID TRANSPORTER-RELATED"/>
    <property type="match status" value="1"/>
</dbReference>
<keyword evidence="4 8" id="KW-0812">Transmembrane</keyword>
<dbReference type="RefSeq" id="WP_005879556.1">
    <property type="nucleotide sequence ID" value="NZ_CP019430.1"/>
</dbReference>
<evidence type="ECO:0000256" key="7">
    <source>
        <dbReference type="SAM" id="MobiDB-lite"/>
    </source>
</evidence>
<dbReference type="GeneID" id="77135858"/>
<feature type="region of interest" description="Disordered" evidence="7">
    <location>
        <begin position="495"/>
        <end position="524"/>
    </location>
</feature>
<dbReference type="Gene3D" id="1.20.1740.10">
    <property type="entry name" value="Amino acid/polyamine transporter I"/>
    <property type="match status" value="1"/>
</dbReference>
<dbReference type="eggNOG" id="COG0531">
    <property type="taxonomic scope" value="Bacteria"/>
</dbReference>
<sequence length="524" mass="57163">MATTTNTKARTYISWLTISFMMVAAVASIRSLPAMAVYGLGSIMLFLIPAVLFFIPVALVASELGTGWNGGIYGWVKQAYGDRLGFFAIWFLWIEVVVWYPSVLGFAASTLAYMFNPKLANNGLFTCIVIIVFYWASTFLAMRGMDTLAKFTKWFMLLGTALPALALVILGIIWLVMGNPSAAPLSWSALIPSVFHEHAHVITSHRLHESSLQVFIGSVAGLVLIVSNFLAFAGIEMNAIHARDLKNPEREMPKAIFLACIMIILIFIPPTIAISLVVPADSTSLTAGVIQAYAAFFDAFHITWITPIMGALLIIGALGGVLSWTAGPSKGLLFVGKSGMFPLALQKVNKNGVQSNILILQAILVTLLSTIYIFVDNVSDAFWMISAMAALMYLTIYIFMFMSAMKLRKTQPHVKRGFVLKGLHFWCFLGLASTIVAIFFGFIPPSQFSDMPLFEYIGILVAGLIVTGAPPFIFYAIRKPSWIVTPKSEYEQYSAPLQDLQDDGDTTTPPAAPPATSAPASTTK</sequence>
<organism evidence="9 10">
    <name type="scientific">Oxalobacter formigenes OXCC13</name>
    <dbReference type="NCBI Taxonomy" id="556269"/>
    <lineage>
        <taxon>Bacteria</taxon>
        <taxon>Pseudomonadati</taxon>
        <taxon>Pseudomonadota</taxon>
        <taxon>Betaproteobacteria</taxon>
        <taxon>Burkholderiales</taxon>
        <taxon>Oxalobacteraceae</taxon>
        <taxon>Oxalobacter</taxon>
    </lineage>
</organism>
<feature type="transmembrane region" description="Helical" evidence="8">
    <location>
        <begin position="35"/>
        <end position="62"/>
    </location>
</feature>
<evidence type="ECO:0000256" key="8">
    <source>
        <dbReference type="SAM" id="Phobius"/>
    </source>
</evidence>
<feature type="transmembrane region" description="Helical" evidence="8">
    <location>
        <begin position="381"/>
        <end position="402"/>
    </location>
</feature>
<dbReference type="GO" id="GO:0005886">
    <property type="term" value="C:plasma membrane"/>
    <property type="evidence" value="ECO:0007669"/>
    <property type="project" value="UniProtKB-SubCell"/>
</dbReference>
<evidence type="ECO:0000256" key="4">
    <source>
        <dbReference type="ARBA" id="ARBA00022692"/>
    </source>
</evidence>
<dbReference type="PIRSF" id="PIRSF006060">
    <property type="entry name" value="AA_transporter"/>
    <property type="match status" value="1"/>
</dbReference>
<feature type="transmembrane region" description="Helical" evidence="8">
    <location>
        <begin position="214"/>
        <end position="235"/>
    </location>
</feature>
<dbReference type="EMBL" id="GG658170">
    <property type="protein sequence ID" value="EEO29216.1"/>
    <property type="molecule type" value="Genomic_DNA"/>
</dbReference>
<reference evidence="9 10" key="1">
    <citation type="submission" date="2009-02" db="EMBL/GenBank/DDBJ databases">
        <title>The Genome Sequence of Oxalobacter formigenes OXCC13.</title>
        <authorList>
            <consortium name="The Broad Institute Genome Sequencing Platform"/>
            <person name="Ward D."/>
            <person name="Young S.K."/>
            <person name="Kodira C.D."/>
            <person name="Zeng Q."/>
            <person name="Koehrsen M."/>
            <person name="Alvarado L."/>
            <person name="Berlin A."/>
            <person name="Borenstein D."/>
            <person name="Chen Z."/>
            <person name="Engels R."/>
            <person name="Freedman E."/>
            <person name="Gellesch M."/>
            <person name="Goldberg J."/>
            <person name="Griggs A."/>
            <person name="Gujja S."/>
            <person name="Heiman D."/>
            <person name="Hepburn T."/>
            <person name="Howarth C."/>
            <person name="Jen D."/>
            <person name="Larson L."/>
            <person name="Lewis B."/>
            <person name="Mehta T."/>
            <person name="Park D."/>
            <person name="Pearson M."/>
            <person name="Roberts A."/>
            <person name="Saif S."/>
            <person name="Shea T."/>
            <person name="Shenoy N."/>
            <person name="Sisk P."/>
            <person name="Stolte C."/>
            <person name="Sykes S."/>
            <person name="Walk T."/>
            <person name="White J."/>
            <person name="Yandava C."/>
            <person name="Allison M.J."/>
            <person name="Lander E."/>
            <person name="Nusbaum C."/>
            <person name="Galagan J."/>
            <person name="Birren B."/>
        </authorList>
    </citation>
    <scope>NUCLEOTIDE SEQUENCE [LARGE SCALE GENOMIC DNA]</scope>
    <source>
        <strain evidence="9 10">OXCC13</strain>
    </source>
</reference>
<protein>
    <submittedName>
        <fullName evidence="9">Putative glutamate/gamma-aminobutyrate antiporter</fullName>
    </submittedName>
</protein>
<name>C3X7P0_OXAFO</name>
<dbReference type="Proteomes" id="UP000005089">
    <property type="component" value="Unassembled WGS sequence"/>
</dbReference>
<feature type="transmembrane region" description="Helical" evidence="8">
    <location>
        <begin position="123"/>
        <end position="142"/>
    </location>
</feature>
<dbReference type="HOGENOM" id="CLU_020854_4_2_4"/>
<feature type="compositionally biased region" description="Low complexity" evidence="7">
    <location>
        <begin position="506"/>
        <end position="524"/>
    </location>
</feature>
<comment type="subcellular location">
    <subcellularLocation>
        <location evidence="1">Cell membrane</location>
        <topology evidence="1">Multi-pass membrane protein</topology>
    </subcellularLocation>
</comment>
<feature type="transmembrane region" description="Helical" evidence="8">
    <location>
        <begin position="256"/>
        <end position="279"/>
    </location>
</feature>
<dbReference type="OrthoDB" id="9804700at2"/>
<gene>
    <name evidence="9" type="ORF">OFBG_00244</name>
</gene>
<evidence type="ECO:0000256" key="3">
    <source>
        <dbReference type="ARBA" id="ARBA00022475"/>
    </source>
</evidence>
<feature type="transmembrane region" description="Helical" evidence="8">
    <location>
        <begin position="456"/>
        <end position="477"/>
    </location>
</feature>
<keyword evidence="6 8" id="KW-0472">Membrane</keyword>
<evidence type="ECO:0000313" key="10">
    <source>
        <dbReference type="Proteomes" id="UP000005089"/>
    </source>
</evidence>
<dbReference type="Pfam" id="PF13520">
    <property type="entry name" value="AA_permease_2"/>
    <property type="match status" value="1"/>
</dbReference>
<proteinExistence type="predicted"/>
<keyword evidence="2" id="KW-0813">Transport</keyword>
<feature type="transmembrane region" description="Helical" evidence="8">
    <location>
        <begin position="154"/>
        <end position="177"/>
    </location>
</feature>
<feature type="transmembrane region" description="Helical" evidence="8">
    <location>
        <begin position="357"/>
        <end position="375"/>
    </location>
</feature>
<dbReference type="GO" id="GO:0022857">
    <property type="term" value="F:transmembrane transporter activity"/>
    <property type="evidence" value="ECO:0007669"/>
    <property type="project" value="InterPro"/>
</dbReference>
<evidence type="ECO:0000256" key="2">
    <source>
        <dbReference type="ARBA" id="ARBA00022448"/>
    </source>
</evidence>
<evidence type="ECO:0000256" key="5">
    <source>
        <dbReference type="ARBA" id="ARBA00022989"/>
    </source>
</evidence>
<dbReference type="PANTHER" id="PTHR42770:SF15">
    <property type="entry name" value="GLUTAMATE_GAMMA-AMINOBUTYRATE ANTIPORTER-RELATED"/>
    <property type="match status" value="1"/>
</dbReference>
<dbReference type="STRING" id="847.BRW83_2033"/>
<dbReference type="InterPro" id="IPR002293">
    <property type="entry name" value="AA/rel_permease1"/>
</dbReference>
<keyword evidence="3" id="KW-1003">Cell membrane</keyword>
<feature type="transmembrane region" description="Helical" evidence="8">
    <location>
        <begin position="83"/>
        <end position="103"/>
    </location>
</feature>
<keyword evidence="5 8" id="KW-1133">Transmembrane helix</keyword>
<feature type="transmembrane region" description="Helical" evidence="8">
    <location>
        <begin position="299"/>
        <end position="324"/>
    </location>
</feature>
<feature type="transmembrane region" description="Helical" evidence="8">
    <location>
        <begin position="12"/>
        <end position="29"/>
    </location>
</feature>
<accession>C3X7P0</accession>
<evidence type="ECO:0000256" key="6">
    <source>
        <dbReference type="ARBA" id="ARBA00023136"/>
    </source>
</evidence>
<dbReference type="InterPro" id="IPR050367">
    <property type="entry name" value="APC_superfamily"/>
</dbReference>